<evidence type="ECO:0000313" key="2">
    <source>
        <dbReference type="EMBL" id="SGY55125.1"/>
    </source>
</evidence>
<sequence>MRRELRNKKGARAGIGPAAGEIAGALRQSRASKSSPQGGGLACEESTLRSAQDLGARSVPGT</sequence>
<organism evidence="2 3">
    <name type="scientific">Microbotryum silenes-dioicae</name>
    <dbReference type="NCBI Taxonomy" id="796604"/>
    <lineage>
        <taxon>Eukaryota</taxon>
        <taxon>Fungi</taxon>
        <taxon>Dikarya</taxon>
        <taxon>Basidiomycota</taxon>
        <taxon>Pucciniomycotina</taxon>
        <taxon>Microbotryomycetes</taxon>
        <taxon>Microbotryales</taxon>
        <taxon>Microbotryaceae</taxon>
        <taxon>Microbotryum</taxon>
    </lineage>
</organism>
<dbReference type="EMBL" id="FQNC01000044">
    <property type="protein sequence ID" value="SGY55125.1"/>
    <property type="molecule type" value="Genomic_DNA"/>
</dbReference>
<gene>
    <name evidence="2" type="primary">BQ5605_C006g03972</name>
    <name evidence="2" type="ORF">BQ5605_C006G03972</name>
</gene>
<keyword evidence="3" id="KW-1185">Reference proteome</keyword>
<proteinExistence type="predicted"/>
<feature type="compositionally biased region" description="Basic residues" evidence="1">
    <location>
        <begin position="1"/>
        <end position="11"/>
    </location>
</feature>
<dbReference type="AlphaFoldDB" id="A0A2X0P811"/>
<protein>
    <submittedName>
        <fullName evidence="2">BQ5605_C006g03972 protein</fullName>
    </submittedName>
</protein>
<reference evidence="2 3" key="1">
    <citation type="submission" date="2016-11" db="EMBL/GenBank/DDBJ databases">
        <authorList>
            <person name="Jaros S."/>
            <person name="Januszkiewicz K."/>
            <person name="Wedrychowicz H."/>
        </authorList>
    </citation>
    <scope>NUCLEOTIDE SEQUENCE [LARGE SCALE GENOMIC DNA]</scope>
</reference>
<evidence type="ECO:0000256" key="1">
    <source>
        <dbReference type="SAM" id="MobiDB-lite"/>
    </source>
</evidence>
<evidence type="ECO:0000313" key="3">
    <source>
        <dbReference type="Proteomes" id="UP000249464"/>
    </source>
</evidence>
<name>A0A2X0P811_9BASI</name>
<accession>A0A2X0P811</accession>
<feature type="region of interest" description="Disordered" evidence="1">
    <location>
        <begin position="1"/>
        <end position="62"/>
    </location>
</feature>
<dbReference type="Proteomes" id="UP000249464">
    <property type="component" value="Unassembled WGS sequence"/>
</dbReference>
<feature type="compositionally biased region" description="Low complexity" evidence="1">
    <location>
        <begin position="12"/>
        <end position="25"/>
    </location>
</feature>